<comment type="similarity">
    <text evidence="1">Belongs to the intradiol ring-cleavage dioxygenase family.</text>
</comment>
<keyword evidence="2" id="KW-0223">Dioxygenase</keyword>
<evidence type="ECO:0000313" key="7">
    <source>
        <dbReference type="EMBL" id="MFC4353259.1"/>
    </source>
</evidence>
<dbReference type="EMBL" id="JBHSCW010000011">
    <property type="protein sequence ID" value="MFC4353259.1"/>
    <property type="molecule type" value="Genomic_DNA"/>
</dbReference>
<gene>
    <name evidence="7" type="ORF">ACFOW6_17050</name>
</gene>
<dbReference type="Pfam" id="PF00775">
    <property type="entry name" value="Dioxygenase_C"/>
    <property type="match status" value="1"/>
</dbReference>
<feature type="region of interest" description="Disordered" evidence="4">
    <location>
        <begin position="33"/>
        <end position="53"/>
    </location>
</feature>
<keyword evidence="3" id="KW-0560">Oxidoreductase</keyword>
<name>A0ABV8UQG5_9PROT</name>
<dbReference type="SUPFAM" id="SSF49482">
    <property type="entry name" value="Aromatic compound dioxygenase"/>
    <property type="match status" value="1"/>
</dbReference>
<protein>
    <submittedName>
        <fullName evidence="7">Protocatechuate 3,4-dioxygenase subunit beta</fullName>
    </submittedName>
</protein>
<feature type="chain" id="PRO_5045180668" evidence="5">
    <location>
        <begin position="31"/>
        <end position="216"/>
    </location>
</feature>
<dbReference type="Gene3D" id="2.60.130.10">
    <property type="entry name" value="Aromatic compound dioxygenase"/>
    <property type="match status" value="1"/>
</dbReference>
<dbReference type="CDD" id="cd03459">
    <property type="entry name" value="3_4-PCD"/>
    <property type="match status" value="1"/>
</dbReference>
<evidence type="ECO:0000256" key="1">
    <source>
        <dbReference type="ARBA" id="ARBA00007825"/>
    </source>
</evidence>
<evidence type="ECO:0000256" key="3">
    <source>
        <dbReference type="ARBA" id="ARBA00023002"/>
    </source>
</evidence>
<dbReference type="InterPro" id="IPR039387">
    <property type="entry name" value="3_4-PCD"/>
</dbReference>
<evidence type="ECO:0000259" key="6">
    <source>
        <dbReference type="Pfam" id="PF00775"/>
    </source>
</evidence>
<evidence type="ECO:0000313" key="8">
    <source>
        <dbReference type="Proteomes" id="UP001595799"/>
    </source>
</evidence>
<reference evidence="8" key="1">
    <citation type="journal article" date="2019" name="Int. J. Syst. Evol. Microbiol.">
        <title>The Global Catalogue of Microorganisms (GCM) 10K type strain sequencing project: providing services to taxonomists for standard genome sequencing and annotation.</title>
        <authorList>
            <consortium name="The Broad Institute Genomics Platform"/>
            <consortium name="The Broad Institute Genome Sequencing Center for Infectious Disease"/>
            <person name="Wu L."/>
            <person name="Ma J."/>
        </authorList>
    </citation>
    <scope>NUCLEOTIDE SEQUENCE [LARGE SCALE GENOMIC DNA]</scope>
    <source>
        <strain evidence="8">CECT 8472</strain>
    </source>
</reference>
<dbReference type="InterPro" id="IPR015889">
    <property type="entry name" value="Intradiol_dOase_core"/>
</dbReference>
<evidence type="ECO:0000256" key="5">
    <source>
        <dbReference type="SAM" id="SignalP"/>
    </source>
</evidence>
<dbReference type="InterPro" id="IPR006311">
    <property type="entry name" value="TAT_signal"/>
</dbReference>
<dbReference type="InterPro" id="IPR050770">
    <property type="entry name" value="Intradiol_RC_Dioxygenase"/>
</dbReference>
<evidence type="ECO:0000256" key="2">
    <source>
        <dbReference type="ARBA" id="ARBA00022964"/>
    </source>
</evidence>
<dbReference type="PANTHER" id="PTHR33711">
    <property type="entry name" value="DIOXYGENASE, PUTATIVE (AFU_ORTHOLOGUE AFUA_2G02910)-RELATED"/>
    <property type="match status" value="1"/>
</dbReference>
<feature type="domain" description="Intradiol ring-cleavage dioxygenases" evidence="6">
    <location>
        <begin position="43"/>
        <end position="205"/>
    </location>
</feature>
<keyword evidence="8" id="KW-1185">Reference proteome</keyword>
<dbReference type="RefSeq" id="WP_382423634.1">
    <property type="nucleotide sequence ID" value="NZ_JBHSCW010000011.1"/>
</dbReference>
<dbReference type="PROSITE" id="PS51318">
    <property type="entry name" value="TAT"/>
    <property type="match status" value="1"/>
</dbReference>
<organism evidence="7 8">
    <name type="scientific">Fodinicurvata halophila</name>
    <dbReference type="NCBI Taxonomy" id="1419723"/>
    <lineage>
        <taxon>Bacteria</taxon>
        <taxon>Pseudomonadati</taxon>
        <taxon>Pseudomonadota</taxon>
        <taxon>Alphaproteobacteria</taxon>
        <taxon>Rhodospirillales</taxon>
        <taxon>Rhodovibrionaceae</taxon>
        <taxon>Fodinicurvata</taxon>
    </lineage>
</organism>
<dbReference type="PANTHER" id="PTHR33711:SF10">
    <property type="entry name" value="INTRADIOL RING-CLEAVAGE DIOXYGENASES DOMAIN-CONTAINING PROTEIN"/>
    <property type="match status" value="1"/>
</dbReference>
<keyword evidence="5" id="KW-0732">Signal</keyword>
<proteinExistence type="inferred from homology"/>
<dbReference type="Proteomes" id="UP001595799">
    <property type="component" value="Unassembled WGS sequence"/>
</dbReference>
<sequence length="216" mass="23795">MAYLTRRIFLLSGPLALAGAAFGTRLPALAGTAPEGLTPSQTEGPFYPDSLPAERDNNLVRLAEADSRAEGEILELQGRVLDADGTPFPECRIEIWQADAGGRYLHSGDDREGARDPLFQGYGTTRSDSEGRYGFRTIRPVPYGSRTPHIHFKVHPPEGETLTTQMYVAGEPLNGEDWIYSRLSEAEKARLSVELKALDDEDGTRWAGHFPIVLPR</sequence>
<evidence type="ECO:0000256" key="4">
    <source>
        <dbReference type="SAM" id="MobiDB-lite"/>
    </source>
</evidence>
<accession>A0ABV8UQG5</accession>
<comment type="caution">
    <text evidence="7">The sequence shown here is derived from an EMBL/GenBank/DDBJ whole genome shotgun (WGS) entry which is preliminary data.</text>
</comment>
<dbReference type="InterPro" id="IPR000627">
    <property type="entry name" value="Intradiol_dOase_C"/>
</dbReference>
<feature type="signal peptide" evidence="5">
    <location>
        <begin position="1"/>
        <end position="30"/>
    </location>
</feature>